<feature type="compositionally biased region" description="Pro residues" evidence="1">
    <location>
        <begin position="348"/>
        <end position="361"/>
    </location>
</feature>
<dbReference type="SMART" id="SM00849">
    <property type="entry name" value="Lactamase_B"/>
    <property type="match status" value="1"/>
</dbReference>
<gene>
    <name evidence="3" type="ORF">JY572_35445</name>
</gene>
<proteinExistence type="predicted"/>
<sequence>MSPRLLALLGTLWVLGACRDSKPEAAAPQATEAKRLFGTAPDGKLHIYFFDVGQGDAALIVSPKGTTVLVDAGPQSAAAHLVNRLPELLVRPLDLVILTHPHVDHHGALDAVLRRVGARQLMEPQVPGTPPAYDQMLTDISARQIQVVSPAPPTSTPNAPQRINLGDGVSLTILWPRAPAEPLLDAPETALEANSIVIRLSYGETSVLFMGDALAQTEEYLLAREVPLKSTLLKVGAHGLSGATTAPFLARVGARAAVISAGKGNAFGAPAPATLERMKAAHVQVFRTDVDGEVQVVSDGQSLVVSPQRLPRGTPTDTRYTHAGQGPTPEPDFWAAKPAPSKKAPEEPAAPPPETPAPQATPPVAAAKETKEAKEKAGAKKYTGPYVASRKRPLFHVPDCDGAKKIHAENLITYKTREEAARERRPAQDCNP</sequence>
<dbReference type="Pfam" id="PF00753">
    <property type="entry name" value="Lactamase_B"/>
    <property type="match status" value="1"/>
</dbReference>
<dbReference type="SUPFAM" id="SSF57884">
    <property type="entry name" value="Ada DNA repair protein, N-terminal domain (N-Ada 10)"/>
    <property type="match status" value="1"/>
</dbReference>
<dbReference type="InterPro" id="IPR001279">
    <property type="entry name" value="Metallo-B-lactamas"/>
</dbReference>
<dbReference type="SUPFAM" id="SSF56281">
    <property type="entry name" value="Metallo-hydrolase/oxidoreductase"/>
    <property type="match status" value="1"/>
</dbReference>
<dbReference type="PROSITE" id="PS51257">
    <property type="entry name" value="PROKAR_LIPOPROTEIN"/>
    <property type="match status" value="1"/>
</dbReference>
<evidence type="ECO:0000259" key="2">
    <source>
        <dbReference type="SMART" id="SM00849"/>
    </source>
</evidence>
<dbReference type="RefSeq" id="WP_206715393.1">
    <property type="nucleotide sequence ID" value="NZ_CP071091.1"/>
</dbReference>
<dbReference type="PANTHER" id="PTHR30619:SF1">
    <property type="entry name" value="RECOMBINATION PROTEIN 2"/>
    <property type="match status" value="1"/>
</dbReference>
<dbReference type="Gene3D" id="3.40.10.10">
    <property type="entry name" value="DNA Methylphosphotriester Repair Domain"/>
    <property type="match status" value="1"/>
</dbReference>
<protein>
    <submittedName>
        <fullName evidence="3">MBL fold metallo-hydrolase</fullName>
    </submittedName>
</protein>
<accession>A0ABX7N7Q3</accession>
<evidence type="ECO:0000256" key="1">
    <source>
        <dbReference type="SAM" id="MobiDB-lite"/>
    </source>
</evidence>
<evidence type="ECO:0000313" key="4">
    <source>
        <dbReference type="Proteomes" id="UP000663090"/>
    </source>
</evidence>
<dbReference type="PANTHER" id="PTHR30619">
    <property type="entry name" value="DNA INTERNALIZATION/COMPETENCE PROTEIN COMEC/REC2"/>
    <property type="match status" value="1"/>
</dbReference>
<feature type="compositionally biased region" description="Basic and acidic residues" evidence="1">
    <location>
        <begin position="368"/>
        <end position="378"/>
    </location>
</feature>
<dbReference type="Gene3D" id="3.60.15.10">
    <property type="entry name" value="Ribonuclease Z/Hydroxyacylglutathione hydrolase-like"/>
    <property type="match status" value="1"/>
</dbReference>
<keyword evidence="4" id="KW-1185">Reference proteome</keyword>
<feature type="domain" description="Metallo-beta-lactamase" evidence="2">
    <location>
        <begin position="54"/>
        <end position="263"/>
    </location>
</feature>
<organism evidence="3 4">
    <name type="scientific">Myxococcus landrumensis</name>
    <dbReference type="NCBI Taxonomy" id="2813577"/>
    <lineage>
        <taxon>Bacteria</taxon>
        <taxon>Pseudomonadati</taxon>
        <taxon>Myxococcota</taxon>
        <taxon>Myxococcia</taxon>
        <taxon>Myxococcales</taxon>
        <taxon>Cystobacterineae</taxon>
        <taxon>Myxococcaceae</taxon>
        <taxon>Myxococcus</taxon>
    </lineage>
</organism>
<dbReference type="EMBL" id="CP071091">
    <property type="protein sequence ID" value="QSQ13579.1"/>
    <property type="molecule type" value="Genomic_DNA"/>
</dbReference>
<reference evidence="3 4" key="1">
    <citation type="submission" date="2021-02" db="EMBL/GenBank/DDBJ databases">
        <title>De Novo genome assembly of isolated myxobacteria.</title>
        <authorList>
            <person name="Stevens D.C."/>
        </authorList>
    </citation>
    <scope>NUCLEOTIDE SEQUENCE [LARGE SCALE GENOMIC DNA]</scope>
    <source>
        <strain evidence="3 4">SCHIC003</strain>
    </source>
</reference>
<dbReference type="CDD" id="cd07731">
    <property type="entry name" value="ComA-like_MBL-fold"/>
    <property type="match status" value="1"/>
</dbReference>
<dbReference type="Proteomes" id="UP000663090">
    <property type="component" value="Chromosome"/>
</dbReference>
<dbReference type="InterPro" id="IPR036866">
    <property type="entry name" value="RibonucZ/Hydroxyglut_hydro"/>
</dbReference>
<dbReference type="InterPro" id="IPR035681">
    <property type="entry name" value="ComA-like_MBL"/>
</dbReference>
<dbReference type="InterPro" id="IPR052159">
    <property type="entry name" value="Competence_DNA_uptake"/>
</dbReference>
<dbReference type="InterPro" id="IPR035451">
    <property type="entry name" value="Ada-like_dom_sf"/>
</dbReference>
<evidence type="ECO:0000313" key="3">
    <source>
        <dbReference type="EMBL" id="QSQ13579.1"/>
    </source>
</evidence>
<feature type="region of interest" description="Disordered" evidence="1">
    <location>
        <begin position="305"/>
        <end position="384"/>
    </location>
</feature>
<name>A0ABX7N7Q3_9BACT</name>